<comment type="similarity">
    <text evidence="4">Belongs to the glycosyltransferase 16 (GT16) protein family.</text>
</comment>
<dbReference type="InterPro" id="IPR007754">
    <property type="entry name" value="GlcNAc_II"/>
</dbReference>
<dbReference type="Pfam" id="PF05060">
    <property type="entry name" value="MGAT2"/>
    <property type="match status" value="1"/>
</dbReference>
<evidence type="ECO:0000256" key="19">
    <source>
        <dbReference type="ARBA" id="ARBA00031203"/>
    </source>
</evidence>
<evidence type="ECO:0000256" key="18">
    <source>
        <dbReference type="ARBA" id="ARBA00029663"/>
    </source>
</evidence>
<evidence type="ECO:0000256" key="25">
    <source>
        <dbReference type="PIRSR" id="PIRSR607754-3"/>
    </source>
</evidence>
<feature type="region of interest" description="Disordered" evidence="26">
    <location>
        <begin position="35"/>
        <end position="59"/>
    </location>
</feature>
<comment type="cofactor">
    <cofactor evidence="1 24">
        <name>Mn(2+)</name>
        <dbReference type="ChEBI" id="CHEBI:29035"/>
    </cofactor>
</comment>
<evidence type="ECO:0000256" key="21">
    <source>
        <dbReference type="ARBA" id="ARBA00032915"/>
    </source>
</evidence>
<proteinExistence type="inferred from homology"/>
<evidence type="ECO:0000313" key="28">
    <source>
        <dbReference type="Proteomes" id="UP001075354"/>
    </source>
</evidence>
<feature type="disulfide bond" evidence="25">
    <location>
        <begin position="190"/>
        <end position="202"/>
    </location>
</feature>
<evidence type="ECO:0000256" key="22">
    <source>
        <dbReference type="ARBA" id="ARBA00093257"/>
    </source>
</evidence>
<feature type="binding site" evidence="24">
    <location>
        <position position="347"/>
    </location>
    <ligand>
        <name>Mn(2+)</name>
        <dbReference type="ChEBI" id="CHEBI:29035"/>
    </ligand>
</feature>
<dbReference type="InterPro" id="IPR029044">
    <property type="entry name" value="Nucleotide-diphossugar_trans"/>
</dbReference>
<evidence type="ECO:0000256" key="3">
    <source>
        <dbReference type="ARBA" id="ARBA00004922"/>
    </source>
</evidence>
<evidence type="ECO:0000256" key="2">
    <source>
        <dbReference type="ARBA" id="ARBA00004323"/>
    </source>
</evidence>
<keyword evidence="28" id="KW-1185">Reference proteome</keyword>
<keyword evidence="13" id="KW-0333">Golgi apparatus</keyword>
<evidence type="ECO:0000256" key="8">
    <source>
        <dbReference type="ARBA" id="ARBA00022679"/>
    </source>
</evidence>
<feature type="binding site" evidence="23">
    <location>
        <begin position="120"/>
        <end position="124"/>
    </location>
    <ligand>
        <name>substrate</name>
    </ligand>
</feature>
<evidence type="ECO:0000256" key="7">
    <source>
        <dbReference type="ARBA" id="ARBA00022676"/>
    </source>
</evidence>
<evidence type="ECO:0000256" key="1">
    <source>
        <dbReference type="ARBA" id="ARBA00001936"/>
    </source>
</evidence>
<keyword evidence="16" id="KW-0325">Glycoprotein</keyword>
<dbReference type="GO" id="GO:0008455">
    <property type="term" value="F:alpha-1,6-mannosylglycoprotein 2-beta-N-acetylglucosaminyltransferase activity"/>
    <property type="evidence" value="ECO:0007669"/>
    <property type="project" value="UniProtKB-EC"/>
</dbReference>
<organism evidence="27 28">
    <name type="scientific">Megalurothrips usitatus</name>
    <name type="common">bean blossom thrips</name>
    <dbReference type="NCBI Taxonomy" id="439358"/>
    <lineage>
        <taxon>Eukaryota</taxon>
        <taxon>Metazoa</taxon>
        <taxon>Ecdysozoa</taxon>
        <taxon>Arthropoda</taxon>
        <taxon>Hexapoda</taxon>
        <taxon>Insecta</taxon>
        <taxon>Pterygota</taxon>
        <taxon>Neoptera</taxon>
        <taxon>Paraneoptera</taxon>
        <taxon>Thysanoptera</taxon>
        <taxon>Terebrantia</taxon>
        <taxon>Thripoidea</taxon>
        <taxon>Thripidae</taxon>
        <taxon>Megalurothrips</taxon>
    </lineage>
</organism>
<keyword evidence="8" id="KW-0808">Transferase</keyword>
<reference evidence="27" key="1">
    <citation type="submission" date="2022-12" db="EMBL/GenBank/DDBJ databases">
        <title>Chromosome-level genome assembly of the bean flower thrips Megalurothrips usitatus.</title>
        <authorList>
            <person name="Ma L."/>
            <person name="Liu Q."/>
            <person name="Li H."/>
            <person name="Cai W."/>
        </authorList>
    </citation>
    <scope>NUCLEOTIDE SEQUENCE</scope>
    <source>
        <strain evidence="27">Cailab_2022a</strain>
    </source>
</reference>
<evidence type="ECO:0000256" key="6">
    <source>
        <dbReference type="ARBA" id="ARBA00014817"/>
    </source>
</evidence>
<evidence type="ECO:0000256" key="5">
    <source>
        <dbReference type="ARBA" id="ARBA00012613"/>
    </source>
</evidence>
<evidence type="ECO:0000256" key="10">
    <source>
        <dbReference type="ARBA" id="ARBA00022723"/>
    </source>
</evidence>
<evidence type="ECO:0000256" key="9">
    <source>
        <dbReference type="ARBA" id="ARBA00022692"/>
    </source>
</evidence>
<evidence type="ECO:0000256" key="20">
    <source>
        <dbReference type="ARBA" id="ARBA00032552"/>
    </source>
</evidence>
<keyword evidence="10 24" id="KW-0479">Metal-binding</keyword>
<keyword evidence="12" id="KW-1133">Transmembrane helix</keyword>
<evidence type="ECO:0000256" key="13">
    <source>
        <dbReference type="ARBA" id="ARBA00023034"/>
    </source>
</evidence>
<dbReference type="GO" id="GO:0005795">
    <property type="term" value="C:Golgi stack"/>
    <property type="evidence" value="ECO:0007669"/>
    <property type="project" value="InterPro"/>
</dbReference>
<keyword evidence="11" id="KW-0735">Signal-anchor</keyword>
<feature type="disulfide bond" evidence="25">
    <location>
        <begin position="307"/>
        <end position="330"/>
    </location>
</feature>
<keyword evidence="14" id="KW-0472">Membrane</keyword>
<keyword evidence="9" id="KW-0812">Transmembrane</keyword>
<dbReference type="AlphaFoldDB" id="A0AAV7XS04"/>
<dbReference type="GO" id="GO:0000139">
    <property type="term" value="C:Golgi membrane"/>
    <property type="evidence" value="ECO:0007669"/>
    <property type="project" value="UniProtKB-SubCell"/>
</dbReference>
<dbReference type="GO" id="GO:0006487">
    <property type="term" value="P:protein N-linked glycosylation"/>
    <property type="evidence" value="ECO:0007669"/>
    <property type="project" value="TreeGrafter"/>
</dbReference>
<comment type="catalytic activity">
    <reaction evidence="22">
        <text>an N(4)-{beta-D-GlcNAc-(1-&gt;2)-alpha-D-Man-(1-&gt;3)-[alpha-D-Man-(1-&gt;6)]-beta-D-Man-(1-&gt;4)-beta-D-GlcNAc-(1-&gt;4)-beta-D-GlcNAc}-L-asparaginyl-[protein] + UDP-N-acetyl-alpha-D-glucosamine = N(4)-{beta-D-GlcNAc-(1-&gt;2)-alpha-D-Man-(1-&gt;3)-[beta-D-GlcNAc-(1-&gt;2)-alpha-D-Man-(1-&gt;6)]-beta-D-Man-(1-&gt;4)-beta-D-GlcNAc-(1-&gt;4)-beta-D-GlcNAc}-L-asparaginyl-[protein] + UDP + H(+)</text>
        <dbReference type="Rhea" id="RHEA:12941"/>
        <dbReference type="Rhea" id="RHEA-COMP:13526"/>
        <dbReference type="Rhea" id="RHEA-COMP:14369"/>
        <dbReference type="ChEBI" id="CHEBI:15378"/>
        <dbReference type="ChEBI" id="CHEBI:57705"/>
        <dbReference type="ChEBI" id="CHEBI:58223"/>
        <dbReference type="ChEBI" id="CHEBI:60615"/>
        <dbReference type="ChEBI" id="CHEBI:60651"/>
        <dbReference type="EC" id="2.4.1.143"/>
    </reaction>
</comment>
<dbReference type="EC" id="2.4.1.143" evidence="5"/>
<dbReference type="Gene3D" id="3.90.550.10">
    <property type="entry name" value="Spore Coat Polysaccharide Biosynthesis Protein SpsA, Chain A"/>
    <property type="match status" value="1"/>
</dbReference>
<evidence type="ECO:0000256" key="23">
    <source>
        <dbReference type="PIRSR" id="PIRSR607754-1"/>
    </source>
</evidence>
<evidence type="ECO:0000256" key="4">
    <source>
        <dbReference type="ARBA" id="ARBA00011011"/>
    </source>
</evidence>
<feature type="compositionally biased region" description="Low complexity" evidence="26">
    <location>
        <begin position="47"/>
        <end position="57"/>
    </location>
</feature>
<comment type="subcellular location">
    <subcellularLocation>
        <location evidence="2">Golgi apparatus membrane</location>
        <topology evidence="2">Single-pass type II membrane protein</topology>
    </subcellularLocation>
</comment>
<keyword evidence="15 25" id="KW-1015">Disulfide bond</keyword>
<dbReference type="EMBL" id="JAPTSV010000007">
    <property type="protein sequence ID" value="KAJ1526245.1"/>
    <property type="molecule type" value="Genomic_DNA"/>
</dbReference>
<comment type="caution">
    <text evidence="27">The sequence shown here is derived from an EMBL/GenBank/DDBJ whole genome shotgun (WGS) entry which is preliminary data.</text>
</comment>
<evidence type="ECO:0000256" key="16">
    <source>
        <dbReference type="ARBA" id="ARBA00023180"/>
    </source>
</evidence>
<feature type="disulfide bond" evidence="25">
    <location>
        <begin position="312"/>
        <end position="414"/>
    </location>
</feature>
<evidence type="ECO:0000256" key="14">
    <source>
        <dbReference type="ARBA" id="ARBA00023136"/>
    </source>
</evidence>
<evidence type="ECO:0000256" key="12">
    <source>
        <dbReference type="ARBA" id="ARBA00022989"/>
    </source>
</evidence>
<evidence type="ECO:0000256" key="17">
    <source>
        <dbReference type="ARBA" id="ARBA00023211"/>
    </source>
</evidence>
<sequence length="429" mass="48292">MLPLIRRCRPLVLGTALLVIVVLYLEMAAYSAQRGQRQHPPAPPCAAPRAEQPATAADDGFFRNCPPRTGEIRDDLQPPPEDPVGLLNWVVAANNRPTVLNEDVFGTLEKVTPTRIIVIQVHQRPQYLRWLLHSLSRVRGIESALLVLSHSHIDADLVAAAREVCFCRAVRIFFPYSMQIWQDQFPGDECGSSSSQTNRTKCPREAKVTMAKHHWWWLHNFVFNEIFALAKYNALALFVEEDTYLSPDALSVLDMMQRTRPQADILVLNDNNGRLGQKSSARALLTHWVYTWGVAMGLRTWAKIARCAKMFCSYNDYNYDWSVQALGARCVPGQLITLVMQDSRLFHIGKCGGMHFKDATDCESLVRTVLADLERAAKSGALFPNKLIVSENMARTFVSQAFGGWTDPRDHQLCLDNANASLTRWPSDA</sequence>
<protein>
    <recommendedName>
        <fullName evidence="6">Alpha-1,6-mannosyl-glycoprotein 2-beta-N-acetylglucosaminyltransferase</fullName>
        <ecNumber evidence="5">2.4.1.143</ecNumber>
    </recommendedName>
    <alternativeName>
        <fullName evidence="21">Beta-1,2-N-acetylglucosaminyltransferase II</fullName>
    </alternativeName>
    <alternativeName>
        <fullName evidence="20">GlcNAc-T II</fullName>
    </alternativeName>
    <alternativeName>
        <fullName evidence="19">Mannoside acetylglucosaminyltransferase 2</fullName>
    </alternativeName>
    <alternativeName>
        <fullName evidence="18">N-glycosyl-oligosaccharide-glycoprotein N-acetylglucosaminyltransferase II</fullName>
    </alternativeName>
</protein>
<name>A0AAV7XS04_9NEOP</name>
<gene>
    <name evidence="27" type="ORF">ONE63_009401</name>
</gene>
<evidence type="ECO:0000256" key="11">
    <source>
        <dbReference type="ARBA" id="ARBA00022968"/>
    </source>
</evidence>
<comment type="pathway">
    <text evidence="3">Protein modification; protein glycosylation.</text>
</comment>
<dbReference type="PANTHER" id="PTHR12871">
    <property type="entry name" value="BETA-1,2-N-ACETYLGLUCOSAMINYLTRANSFERASE II"/>
    <property type="match status" value="1"/>
</dbReference>
<evidence type="ECO:0000256" key="26">
    <source>
        <dbReference type="SAM" id="MobiDB-lite"/>
    </source>
</evidence>
<dbReference type="PANTHER" id="PTHR12871:SF0">
    <property type="entry name" value="ALPHA-1,6-MANNOSYL-GLYCOPROTEIN 2-BETA-N-ACETYLGLUCOSAMINYLTRANSFERASE"/>
    <property type="match status" value="1"/>
</dbReference>
<evidence type="ECO:0000313" key="27">
    <source>
        <dbReference type="EMBL" id="KAJ1526245.1"/>
    </source>
</evidence>
<dbReference type="GO" id="GO:0009312">
    <property type="term" value="P:oligosaccharide biosynthetic process"/>
    <property type="evidence" value="ECO:0007669"/>
    <property type="project" value="InterPro"/>
</dbReference>
<dbReference type="GO" id="GO:0046872">
    <property type="term" value="F:metal ion binding"/>
    <property type="evidence" value="ECO:0007669"/>
    <property type="project" value="UniProtKB-KW"/>
</dbReference>
<evidence type="ECO:0000256" key="24">
    <source>
        <dbReference type="PIRSR" id="PIRSR607754-2"/>
    </source>
</evidence>
<feature type="binding site" evidence="24">
    <location>
        <position position="242"/>
    </location>
    <ligand>
        <name>Mn(2+)</name>
        <dbReference type="ChEBI" id="CHEBI:29035"/>
    </ligand>
</feature>
<accession>A0AAV7XS04</accession>
<evidence type="ECO:0000256" key="15">
    <source>
        <dbReference type="ARBA" id="ARBA00023157"/>
    </source>
</evidence>
<keyword evidence="7" id="KW-0328">Glycosyltransferase</keyword>
<dbReference type="Proteomes" id="UP001075354">
    <property type="component" value="Chromosome 7"/>
</dbReference>
<keyword evidence="17 24" id="KW-0464">Manganese</keyword>